<comment type="caution">
    <text evidence="2">The sequence shown here is derived from an EMBL/GenBank/DDBJ whole genome shotgun (WGS) entry which is preliminary data.</text>
</comment>
<proteinExistence type="predicted"/>
<gene>
    <name evidence="2" type="ORF">Tci_833099</name>
</gene>
<evidence type="ECO:0000256" key="1">
    <source>
        <dbReference type="SAM" id="MobiDB-lite"/>
    </source>
</evidence>
<dbReference type="EMBL" id="BKCJ010988365">
    <property type="protein sequence ID" value="GFC61129.1"/>
    <property type="molecule type" value="Genomic_DNA"/>
</dbReference>
<reference evidence="2" key="1">
    <citation type="journal article" date="2019" name="Sci. Rep.">
        <title>Draft genome of Tanacetum cinerariifolium, the natural source of mosquito coil.</title>
        <authorList>
            <person name="Yamashiro T."/>
            <person name="Shiraishi A."/>
            <person name="Satake H."/>
            <person name="Nakayama K."/>
        </authorList>
    </citation>
    <scope>NUCLEOTIDE SEQUENCE</scope>
</reference>
<organism evidence="2">
    <name type="scientific">Tanacetum cinerariifolium</name>
    <name type="common">Dalmatian daisy</name>
    <name type="synonym">Chrysanthemum cinerariifolium</name>
    <dbReference type="NCBI Taxonomy" id="118510"/>
    <lineage>
        <taxon>Eukaryota</taxon>
        <taxon>Viridiplantae</taxon>
        <taxon>Streptophyta</taxon>
        <taxon>Embryophyta</taxon>
        <taxon>Tracheophyta</taxon>
        <taxon>Spermatophyta</taxon>
        <taxon>Magnoliopsida</taxon>
        <taxon>eudicotyledons</taxon>
        <taxon>Gunneridae</taxon>
        <taxon>Pentapetalae</taxon>
        <taxon>asterids</taxon>
        <taxon>campanulids</taxon>
        <taxon>Asterales</taxon>
        <taxon>Asteraceae</taxon>
        <taxon>Asteroideae</taxon>
        <taxon>Anthemideae</taxon>
        <taxon>Anthemidinae</taxon>
        <taxon>Tanacetum</taxon>
    </lineage>
</organism>
<sequence>MGAKTTTGNEFSSTMASAIICLANNQKFIFSKYIFDNMVKHLEGGVKFLMFLRFLQVFLDKQVEGMAKHKEIYVMSSHTKKIFANIRRQGQGFFDNVTPLFETMMVIAQEEVDEGLGLHTDSHHTPTDTQPSTSQPQKKMKRKRKQKQAAEVHSPSSEILVKESIPTP</sequence>
<accession>A0A699QCR7</accession>
<dbReference type="AlphaFoldDB" id="A0A699QCR7"/>
<feature type="compositionally biased region" description="Basic residues" evidence="1">
    <location>
        <begin position="138"/>
        <end position="147"/>
    </location>
</feature>
<protein>
    <submittedName>
        <fullName evidence="2">Uncharacterized protein</fullName>
    </submittedName>
</protein>
<evidence type="ECO:0000313" key="2">
    <source>
        <dbReference type="EMBL" id="GFC61129.1"/>
    </source>
</evidence>
<feature type="non-terminal residue" evidence="2">
    <location>
        <position position="168"/>
    </location>
</feature>
<name>A0A699QCR7_TANCI</name>
<feature type="region of interest" description="Disordered" evidence="1">
    <location>
        <begin position="117"/>
        <end position="168"/>
    </location>
</feature>
<feature type="compositionally biased region" description="Low complexity" evidence="1">
    <location>
        <begin position="127"/>
        <end position="137"/>
    </location>
</feature>